<evidence type="ECO:0000313" key="4">
    <source>
        <dbReference type="EMBL" id="GFY60639.1"/>
    </source>
</evidence>
<feature type="non-terminal residue" evidence="4">
    <location>
        <position position="1"/>
    </location>
</feature>
<feature type="domain" description="Acetyl-coenzyme A synthetase N-terminal" evidence="3">
    <location>
        <begin position="65"/>
        <end position="123"/>
    </location>
</feature>
<dbReference type="InterPro" id="IPR032387">
    <property type="entry name" value="ACAS_N"/>
</dbReference>
<dbReference type="Pfam" id="PF16177">
    <property type="entry name" value="ACAS_N"/>
    <property type="match status" value="1"/>
</dbReference>
<protein>
    <submittedName>
        <fullName evidence="4">Acetoacetyl-CoA synthetase</fullName>
    </submittedName>
</protein>
<dbReference type="OrthoDB" id="10253869at2759"/>
<reference evidence="4" key="1">
    <citation type="submission" date="2020-08" db="EMBL/GenBank/DDBJ databases">
        <title>Multicomponent nature underlies the extraordinary mechanical properties of spider dragline silk.</title>
        <authorList>
            <person name="Kono N."/>
            <person name="Nakamura H."/>
            <person name="Mori M."/>
            <person name="Yoshida Y."/>
            <person name="Ohtoshi R."/>
            <person name="Malay A.D."/>
            <person name="Moran D.A.P."/>
            <person name="Tomita M."/>
            <person name="Numata K."/>
            <person name="Arakawa K."/>
        </authorList>
    </citation>
    <scope>NUCLEOTIDE SEQUENCE</scope>
</reference>
<dbReference type="InterPro" id="IPR000873">
    <property type="entry name" value="AMP-dep_synth/lig_dom"/>
</dbReference>
<organism evidence="4 5">
    <name type="scientific">Trichonephila inaurata madagascariensis</name>
    <dbReference type="NCBI Taxonomy" id="2747483"/>
    <lineage>
        <taxon>Eukaryota</taxon>
        <taxon>Metazoa</taxon>
        <taxon>Ecdysozoa</taxon>
        <taxon>Arthropoda</taxon>
        <taxon>Chelicerata</taxon>
        <taxon>Arachnida</taxon>
        <taxon>Araneae</taxon>
        <taxon>Araneomorphae</taxon>
        <taxon>Entelegynae</taxon>
        <taxon>Araneoidea</taxon>
        <taxon>Nephilidae</taxon>
        <taxon>Trichonephila</taxon>
        <taxon>Trichonephila inaurata</taxon>
    </lineage>
</organism>
<proteinExistence type="inferred from homology"/>
<evidence type="ECO:0000259" key="3">
    <source>
        <dbReference type="Pfam" id="PF16177"/>
    </source>
</evidence>
<name>A0A8X6XW23_9ARAC</name>
<dbReference type="PANTHER" id="PTHR42921">
    <property type="entry name" value="ACETOACETYL-COA SYNTHETASE"/>
    <property type="match status" value="1"/>
</dbReference>
<keyword evidence="5" id="KW-1185">Reference proteome</keyword>
<dbReference type="SUPFAM" id="SSF56801">
    <property type="entry name" value="Acetyl-CoA synthetase-like"/>
    <property type="match status" value="1"/>
</dbReference>
<evidence type="ECO:0000313" key="5">
    <source>
        <dbReference type="Proteomes" id="UP000886998"/>
    </source>
</evidence>
<accession>A0A8X6XW23</accession>
<feature type="domain" description="AMP-dependent synthetase/ligase" evidence="2">
    <location>
        <begin position="127"/>
        <end position="197"/>
    </location>
</feature>
<dbReference type="Proteomes" id="UP000886998">
    <property type="component" value="Unassembled WGS sequence"/>
</dbReference>
<dbReference type="GO" id="GO:0030729">
    <property type="term" value="F:acetoacetate-CoA ligase activity"/>
    <property type="evidence" value="ECO:0007669"/>
    <property type="project" value="TreeGrafter"/>
</dbReference>
<dbReference type="Pfam" id="PF00501">
    <property type="entry name" value="AMP-binding"/>
    <property type="match status" value="1"/>
</dbReference>
<comment type="similarity">
    <text evidence="1">Belongs to the ATP-dependent AMP-binding enzyme family.</text>
</comment>
<dbReference type="PANTHER" id="PTHR42921:SF1">
    <property type="entry name" value="ACETOACETYL-COA SYNTHETASE"/>
    <property type="match status" value="1"/>
</dbReference>
<dbReference type="AlphaFoldDB" id="A0A8X6XW23"/>
<dbReference type="EMBL" id="BMAV01013229">
    <property type="protein sequence ID" value="GFY60639.1"/>
    <property type="molecule type" value="Genomic_DNA"/>
</dbReference>
<evidence type="ECO:0000256" key="1">
    <source>
        <dbReference type="ARBA" id="ARBA00006432"/>
    </source>
</evidence>
<sequence>MPGSVVTVNSFENTDTLKVSIGKNGCVDVMGKQTTLVWNKKVPNTEIDKFRKIIEKKYNRHFGSYWEFQKWSVENYTDFWEELWHYFGIIASKPYDQVLLKTGNGFLDNDWFSGATFNFAENVLRIRDNRTALICADELGNDEMVTFAEMFNEVKLYAAAFRKHGLGIGDRVACYMSNRKEAVFAMLATASIGAVWSGPLPYYGAR</sequence>
<gene>
    <name evidence="4" type="primary">AACS</name>
    <name evidence="4" type="ORF">TNIN_356161</name>
</gene>
<evidence type="ECO:0000259" key="2">
    <source>
        <dbReference type="Pfam" id="PF00501"/>
    </source>
</evidence>
<dbReference type="Gene3D" id="3.40.50.12780">
    <property type="entry name" value="N-terminal domain of ligase-like"/>
    <property type="match status" value="1"/>
</dbReference>
<dbReference type="InterPro" id="IPR042099">
    <property type="entry name" value="ANL_N_sf"/>
</dbReference>
<comment type="caution">
    <text evidence="4">The sequence shown here is derived from an EMBL/GenBank/DDBJ whole genome shotgun (WGS) entry which is preliminary data.</text>
</comment>